<dbReference type="EMBL" id="JANBUJ010000004">
    <property type="protein sequence ID" value="KAJ2775699.1"/>
    <property type="molecule type" value="Genomic_DNA"/>
</dbReference>
<accession>A0ACC1K833</accession>
<protein>
    <submittedName>
        <fullName evidence="1">Uncharacterized protein</fullName>
    </submittedName>
</protein>
<organism evidence="1 2">
    <name type="scientific">Coemansia nantahalensis</name>
    <dbReference type="NCBI Taxonomy" id="2789366"/>
    <lineage>
        <taxon>Eukaryota</taxon>
        <taxon>Fungi</taxon>
        <taxon>Fungi incertae sedis</taxon>
        <taxon>Zoopagomycota</taxon>
        <taxon>Kickxellomycotina</taxon>
        <taxon>Kickxellomycetes</taxon>
        <taxon>Kickxellales</taxon>
        <taxon>Kickxellaceae</taxon>
        <taxon>Coemansia</taxon>
    </lineage>
</organism>
<proteinExistence type="predicted"/>
<keyword evidence="2" id="KW-1185">Reference proteome</keyword>
<comment type="caution">
    <text evidence="1">The sequence shown here is derived from an EMBL/GenBank/DDBJ whole genome shotgun (WGS) entry which is preliminary data.</text>
</comment>
<sequence>MNGYGHGGAFGGHGGPFSGNGSAYASSHGGAYASSHGGAYASSHGGAYASSHGGAYSSGYGGGYGGGAYSSYTDDHLQQPGRPTSPREYLHTPVYPVPARPESAASTARDAASAQGGLLLDESAEKSPAKARGARRQCCGNGRYCWCCSKRCCCIFIPVLLVILAGLGVTLFFVFPRIPEVTFDRVDVVPKDGAALGQRGLTVGRRDGGVTGGVGNLLDNVSIDRQGTVTVPLVIHMNVTNPNYIPWTIHNVTVSGYLANSTAGGARFPVGDGGLRTPFHMAKKSAGNDMPLYFNFRLSTNATNYLPAAVTVQKACTPGGPKLRFYYHANVILRAISWLGIRPGFSDTISFDCPISEIESLGIQIADLTGLSPEEISGLI</sequence>
<evidence type="ECO:0000313" key="1">
    <source>
        <dbReference type="EMBL" id="KAJ2775699.1"/>
    </source>
</evidence>
<reference evidence="1" key="1">
    <citation type="submission" date="2022-07" db="EMBL/GenBank/DDBJ databases">
        <title>Phylogenomic reconstructions and comparative analyses of Kickxellomycotina fungi.</title>
        <authorList>
            <person name="Reynolds N.K."/>
            <person name="Stajich J.E."/>
            <person name="Barry K."/>
            <person name="Grigoriev I.V."/>
            <person name="Crous P."/>
            <person name="Smith M.E."/>
        </authorList>
    </citation>
    <scope>NUCLEOTIDE SEQUENCE</scope>
    <source>
        <strain evidence="1">CBS 109366</strain>
    </source>
</reference>
<name>A0ACC1K833_9FUNG</name>
<evidence type="ECO:0000313" key="2">
    <source>
        <dbReference type="Proteomes" id="UP001140234"/>
    </source>
</evidence>
<dbReference type="Proteomes" id="UP001140234">
    <property type="component" value="Unassembled WGS sequence"/>
</dbReference>
<gene>
    <name evidence="1" type="ORF">IWQ57_000269</name>
</gene>